<sequence>MSKQAFYTDLTRDLTSLSSGEYNFIATLSNASALLFERLEGVNWAGFYLMDGDTLVLGPFQGKVACLRIPVGKGVCGTAVAENRVQRVADVHAFPGHIACDASSNAEIVLPLNVGGKVIGVLDIDSTVYSRFDEEDEQGLKAVTAALCRHLEHCDSTKFVSLT</sequence>
<dbReference type="AlphaFoldDB" id="A0A370R3T7"/>
<evidence type="ECO:0000256" key="1">
    <source>
        <dbReference type="ARBA" id="ARBA00038454"/>
    </source>
</evidence>
<protein>
    <submittedName>
        <fullName evidence="3">GAF domain-containing protein</fullName>
    </submittedName>
</protein>
<dbReference type="EMBL" id="QRAP01000001">
    <property type="protein sequence ID" value="RDK97088.1"/>
    <property type="molecule type" value="Genomic_DNA"/>
</dbReference>
<dbReference type="GO" id="GO:0033745">
    <property type="term" value="F:L-methionine-(R)-S-oxide reductase activity"/>
    <property type="evidence" value="ECO:0007669"/>
    <property type="project" value="TreeGrafter"/>
</dbReference>
<organism evidence="3 4">
    <name type="scientific">Enterobacillus tribolii</name>
    <dbReference type="NCBI Taxonomy" id="1487935"/>
    <lineage>
        <taxon>Bacteria</taxon>
        <taxon>Pseudomonadati</taxon>
        <taxon>Pseudomonadota</taxon>
        <taxon>Gammaproteobacteria</taxon>
        <taxon>Enterobacterales</taxon>
        <taxon>Hafniaceae</taxon>
        <taxon>Enterobacillus</taxon>
    </lineage>
</organism>
<dbReference type="InterPro" id="IPR003018">
    <property type="entry name" value="GAF"/>
</dbReference>
<dbReference type="GO" id="GO:0005829">
    <property type="term" value="C:cytosol"/>
    <property type="evidence" value="ECO:0007669"/>
    <property type="project" value="TreeGrafter"/>
</dbReference>
<dbReference type="FunFam" id="3.30.450.40:FF:000008">
    <property type="entry name" value="GAF domain-containing proteins"/>
    <property type="match status" value="1"/>
</dbReference>
<evidence type="ECO:0000259" key="2">
    <source>
        <dbReference type="SMART" id="SM00065"/>
    </source>
</evidence>
<dbReference type="Proteomes" id="UP000254848">
    <property type="component" value="Unassembled WGS sequence"/>
</dbReference>
<dbReference type="SUPFAM" id="SSF55781">
    <property type="entry name" value="GAF domain-like"/>
    <property type="match status" value="1"/>
</dbReference>
<dbReference type="InterPro" id="IPR051330">
    <property type="entry name" value="Phosphatase_reg/MetRdx"/>
</dbReference>
<proteinExistence type="inferred from homology"/>
<evidence type="ECO:0000313" key="4">
    <source>
        <dbReference type="Proteomes" id="UP000254848"/>
    </source>
</evidence>
<dbReference type="Pfam" id="PF01590">
    <property type="entry name" value="GAF"/>
    <property type="match status" value="1"/>
</dbReference>
<comment type="caution">
    <text evidence="3">The sequence shown here is derived from an EMBL/GenBank/DDBJ whole genome shotgun (WGS) entry which is preliminary data.</text>
</comment>
<name>A0A370R3T7_9GAMM</name>
<dbReference type="SMART" id="SM00065">
    <property type="entry name" value="GAF"/>
    <property type="match status" value="1"/>
</dbReference>
<feature type="domain" description="GAF" evidence="2">
    <location>
        <begin position="23"/>
        <end position="161"/>
    </location>
</feature>
<dbReference type="PANTHER" id="PTHR21021:SF15">
    <property type="entry name" value="FREE METHIONINE-R-SULFOXIDE REDUCTASE"/>
    <property type="match status" value="1"/>
</dbReference>
<accession>A0A370R3T7</accession>
<keyword evidence="4" id="KW-1185">Reference proteome</keyword>
<comment type="similarity">
    <text evidence="1">Belongs to the free Met sulfoxide reductase family.</text>
</comment>
<dbReference type="Gene3D" id="3.30.450.40">
    <property type="match status" value="1"/>
</dbReference>
<dbReference type="InterPro" id="IPR029016">
    <property type="entry name" value="GAF-like_dom_sf"/>
</dbReference>
<dbReference type="PANTHER" id="PTHR21021">
    <property type="entry name" value="GAF/PUTATIVE CYTOSKELETAL PROTEIN"/>
    <property type="match status" value="1"/>
</dbReference>
<gene>
    <name evidence="3" type="ORF">C8D90_101533</name>
</gene>
<evidence type="ECO:0000313" key="3">
    <source>
        <dbReference type="EMBL" id="RDK97088.1"/>
    </source>
</evidence>
<dbReference type="OrthoDB" id="9796252at2"/>
<reference evidence="3 4" key="1">
    <citation type="submission" date="2018-07" db="EMBL/GenBank/DDBJ databases">
        <title>Genomic Encyclopedia of Type Strains, Phase IV (KMG-IV): sequencing the most valuable type-strain genomes for metagenomic binning, comparative biology and taxonomic classification.</title>
        <authorList>
            <person name="Goeker M."/>
        </authorList>
    </citation>
    <scope>NUCLEOTIDE SEQUENCE [LARGE SCALE GENOMIC DNA]</scope>
    <source>
        <strain evidence="3 4">DSM 103736</strain>
    </source>
</reference>
<dbReference type="RefSeq" id="WP_115456842.1">
    <property type="nucleotide sequence ID" value="NZ_QRAP01000001.1"/>
</dbReference>